<dbReference type="RefSeq" id="XP_018807542.2">
    <property type="nucleotide sequence ID" value="XM_018951997.2"/>
</dbReference>
<dbReference type="GO" id="GO:0005886">
    <property type="term" value="C:plasma membrane"/>
    <property type="evidence" value="ECO:0000318"/>
    <property type="project" value="GO_Central"/>
</dbReference>
<gene>
    <name evidence="13" type="primary">LOC108980940</name>
</gene>
<keyword evidence="6" id="KW-1015">Disulfide bond</keyword>
<evidence type="ECO:0000256" key="11">
    <source>
        <dbReference type="SAM" id="SignalP"/>
    </source>
</evidence>
<dbReference type="SUPFAM" id="SSF49503">
    <property type="entry name" value="Cupredoxins"/>
    <property type="match status" value="1"/>
</dbReference>
<dbReference type="PANTHER" id="PTHR33021:SF185">
    <property type="entry name" value="EARLY NODULIN-LIKE PROTEIN 3-RELATED"/>
    <property type="match status" value="1"/>
</dbReference>
<dbReference type="KEGG" id="jre:108980940"/>
<dbReference type="Pfam" id="PF02298">
    <property type="entry name" value="Cu_bind_like"/>
    <property type="match status" value="1"/>
</dbReference>
<evidence type="ECO:0000256" key="6">
    <source>
        <dbReference type="ARBA" id="ARBA00023157"/>
    </source>
</evidence>
<evidence type="ECO:0000256" key="9">
    <source>
        <dbReference type="ARBA" id="ARBA00035011"/>
    </source>
</evidence>
<evidence type="ECO:0000256" key="5">
    <source>
        <dbReference type="ARBA" id="ARBA00023136"/>
    </source>
</evidence>
<evidence type="ECO:0000256" key="1">
    <source>
        <dbReference type="ARBA" id="ARBA00004609"/>
    </source>
</evidence>
<keyword evidence="3" id="KW-0336">GPI-anchor</keyword>
<keyword evidence="12" id="KW-1185">Reference proteome</keyword>
<dbReference type="PROSITE" id="PS51257">
    <property type="entry name" value="PROKAR_LIPOPROTEIN"/>
    <property type="match status" value="1"/>
</dbReference>
<dbReference type="AlphaFoldDB" id="A0A2I4DK80"/>
<name>A0A2I4DK80_JUGRE</name>
<proteinExistence type="inferred from homology"/>
<feature type="signal peptide" evidence="11">
    <location>
        <begin position="1"/>
        <end position="23"/>
    </location>
</feature>
<dbReference type="GO" id="GO:0009055">
    <property type="term" value="F:electron transfer activity"/>
    <property type="evidence" value="ECO:0007669"/>
    <property type="project" value="InterPro"/>
</dbReference>
<reference evidence="13" key="1">
    <citation type="submission" date="2025-08" db="UniProtKB">
        <authorList>
            <consortium name="RefSeq"/>
        </authorList>
    </citation>
    <scope>IDENTIFICATION</scope>
    <source>
        <tissue evidence="13">Leaves</tissue>
    </source>
</reference>
<comment type="subcellular location">
    <subcellularLocation>
        <location evidence="1">Cell membrane</location>
        <topology evidence="1">Lipid-anchor</topology>
        <topology evidence="1">GPI-anchor</topology>
    </subcellularLocation>
</comment>
<evidence type="ECO:0000256" key="7">
    <source>
        <dbReference type="ARBA" id="ARBA00023180"/>
    </source>
</evidence>
<dbReference type="Gene3D" id="2.60.40.420">
    <property type="entry name" value="Cupredoxins - blue copper proteins"/>
    <property type="match status" value="1"/>
</dbReference>
<feature type="chain" id="PRO_5043691446" evidence="11">
    <location>
        <begin position="24"/>
        <end position="393"/>
    </location>
</feature>
<dbReference type="FunFam" id="2.60.40.420:FF:000010">
    <property type="entry name" value="Early nodulin-like protein 1"/>
    <property type="match status" value="1"/>
</dbReference>
<comment type="similarity">
    <text evidence="9">Belongs to the early nodulin-like (ENODL) family.</text>
</comment>
<dbReference type="InterPro" id="IPR041846">
    <property type="entry name" value="ENL_dom"/>
</dbReference>
<keyword evidence="2" id="KW-1003">Cell membrane</keyword>
<dbReference type="Gramene" id="Jr09_14180_p1">
    <property type="protein sequence ID" value="cds.Jr09_14180_p1"/>
    <property type="gene ID" value="Jr09_14180"/>
</dbReference>
<dbReference type="CDD" id="cd11019">
    <property type="entry name" value="OsENODL1_like"/>
    <property type="match status" value="1"/>
</dbReference>
<evidence type="ECO:0000256" key="4">
    <source>
        <dbReference type="ARBA" id="ARBA00022729"/>
    </source>
</evidence>
<keyword evidence="5" id="KW-0472">Membrane</keyword>
<feature type="compositionally biased region" description="Low complexity" evidence="10">
    <location>
        <begin position="197"/>
        <end position="206"/>
    </location>
</feature>
<sequence length="393" mass="40454">MEFQRHISLFIVLFSCFLYLSEAYKFYVGGRDGWVSYPSESYSHWTGRNRFKVDDKLVFKYKKGTDSVLVVNKDDYDKCNTKNPIKKLEDGDSEFNLDRSGPFFFISGNEQNCEKGQKLIVTVLSVRHNNKYPPPSSPTPLPTPKGAPAPGTQTPVSPKASPPAPALAPKSSAPVAKPPANSHFGPAFSPRSPAHGSSAPTTSPVSAPFPSPKAPAPGTQAPVSPKAPTLAPALAPKNSAGPALAPKSSSTPMSNAPETTPVSAPWSYYGPVPAVSPPSTSTSPESAAPVSPSSLAPSPEANTPSTAPSSTSPASTPESTPTSSPPELSASTPSTEPTTSPPDAAGIPSGSLNAPTAPRSFACAVIAPTITNVLAGTVTLALSMALRGALGGV</sequence>
<evidence type="ECO:0000313" key="12">
    <source>
        <dbReference type="Proteomes" id="UP000235220"/>
    </source>
</evidence>
<dbReference type="OrthoDB" id="10508835at2759"/>
<feature type="compositionally biased region" description="Polar residues" evidence="10">
    <location>
        <begin position="247"/>
        <end position="262"/>
    </location>
</feature>
<dbReference type="InterPro" id="IPR039391">
    <property type="entry name" value="Phytocyanin-like"/>
</dbReference>
<feature type="compositionally biased region" description="Low complexity" evidence="10">
    <location>
        <begin position="271"/>
        <end position="342"/>
    </location>
</feature>
<evidence type="ECO:0000313" key="13">
    <source>
        <dbReference type="RefSeq" id="XP_018807542.2"/>
    </source>
</evidence>
<keyword evidence="4 11" id="KW-0732">Signal</keyword>
<keyword evidence="7" id="KW-0325">Glycoprotein</keyword>
<accession>A0A2I4DK80</accession>
<evidence type="ECO:0000256" key="10">
    <source>
        <dbReference type="SAM" id="MobiDB-lite"/>
    </source>
</evidence>
<keyword evidence="8" id="KW-0449">Lipoprotein</keyword>
<dbReference type="GeneID" id="108980940"/>
<feature type="compositionally biased region" description="Low complexity" evidence="10">
    <location>
        <begin position="226"/>
        <end position="237"/>
    </location>
</feature>
<dbReference type="PANTHER" id="PTHR33021">
    <property type="entry name" value="BLUE COPPER PROTEIN"/>
    <property type="match status" value="1"/>
</dbReference>
<dbReference type="Proteomes" id="UP000235220">
    <property type="component" value="Chromosome 9"/>
</dbReference>
<dbReference type="STRING" id="51240.A0A2I4DK80"/>
<dbReference type="InterPro" id="IPR008972">
    <property type="entry name" value="Cupredoxin"/>
</dbReference>
<dbReference type="GO" id="GO:0098552">
    <property type="term" value="C:side of membrane"/>
    <property type="evidence" value="ECO:0007669"/>
    <property type="project" value="UniProtKB-KW"/>
</dbReference>
<evidence type="ECO:0000256" key="3">
    <source>
        <dbReference type="ARBA" id="ARBA00022622"/>
    </source>
</evidence>
<organism evidence="12 13">
    <name type="scientific">Juglans regia</name>
    <name type="common">English walnut</name>
    <dbReference type="NCBI Taxonomy" id="51240"/>
    <lineage>
        <taxon>Eukaryota</taxon>
        <taxon>Viridiplantae</taxon>
        <taxon>Streptophyta</taxon>
        <taxon>Embryophyta</taxon>
        <taxon>Tracheophyta</taxon>
        <taxon>Spermatophyta</taxon>
        <taxon>Magnoliopsida</taxon>
        <taxon>eudicotyledons</taxon>
        <taxon>Gunneridae</taxon>
        <taxon>Pentapetalae</taxon>
        <taxon>rosids</taxon>
        <taxon>fabids</taxon>
        <taxon>Fagales</taxon>
        <taxon>Juglandaceae</taxon>
        <taxon>Juglans</taxon>
    </lineage>
</organism>
<feature type="region of interest" description="Disordered" evidence="10">
    <location>
        <begin position="130"/>
        <end position="352"/>
    </location>
</feature>
<protein>
    <submittedName>
        <fullName evidence="13">Early nodulin-like protein 2</fullName>
    </submittedName>
</protein>
<dbReference type="PROSITE" id="PS51485">
    <property type="entry name" value="PHYTOCYANIN"/>
    <property type="match status" value="1"/>
</dbReference>
<evidence type="ECO:0000256" key="8">
    <source>
        <dbReference type="ARBA" id="ARBA00023288"/>
    </source>
</evidence>
<feature type="compositionally biased region" description="Low complexity" evidence="10">
    <location>
        <begin position="167"/>
        <end position="180"/>
    </location>
</feature>
<evidence type="ECO:0000256" key="2">
    <source>
        <dbReference type="ARBA" id="ARBA00022475"/>
    </source>
</evidence>
<dbReference type="InterPro" id="IPR003245">
    <property type="entry name" value="Phytocyanin_dom"/>
</dbReference>
<feature type="compositionally biased region" description="Pro residues" evidence="10">
    <location>
        <begin position="132"/>
        <end position="147"/>
    </location>
</feature>